<accession>A0ABU6UJ09</accession>
<proteinExistence type="predicted"/>
<organism evidence="1 2">
    <name type="scientific">Stylosanthes scabra</name>
    <dbReference type="NCBI Taxonomy" id="79078"/>
    <lineage>
        <taxon>Eukaryota</taxon>
        <taxon>Viridiplantae</taxon>
        <taxon>Streptophyta</taxon>
        <taxon>Embryophyta</taxon>
        <taxon>Tracheophyta</taxon>
        <taxon>Spermatophyta</taxon>
        <taxon>Magnoliopsida</taxon>
        <taxon>eudicotyledons</taxon>
        <taxon>Gunneridae</taxon>
        <taxon>Pentapetalae</taxon>
        <taxon>rosids</taxon>
        <taxon>fabids</taxon>
        <taxon>Fabales</taxon>
        <taxon>Fabaceae</taxon>
        <taxon>Papilionoideae</taxon>
        <taxon>50 kb inversion clade</taxon>
        <taxon>dalbergioids sensu lato</taxon>
        <taxon>Dalbergieae</taxon>
        <taxon>Pterocarpus clade</taxon>
        <taxon>Stylosanthes</taxon>
    </lineage>
</organism>
<sequence length="111" mass="12493">MGSLLEDFGLRTYHVWRREGRRLTFGAKHGKGRGGACLRRGYGSVWFGGEVGHEVRCDKRRLGLCYVWAREWKRDNKVMVELGGGHGCVSVCDKGEPSLLDVTLLTWLGQV</sequence>
<evidence type="ECO:0000313" key="2">
    <source>
        <dbReference type="Proteomes" id="UP001341840"/>
    </source>
</evidence>
<dbReference type="EMBL" id="JASCZI010121339">
    <property type="protein sequence ID" value="MED6161297.1"/>
    <property type="molecule type" value="Genomic_DNA"/>
</dbReference>
<gene>
    <name evidence="1" type="ORF">PIB30_059396</name>
</gene>
<evidence type="ECO:0000313" key="1">
    <source>
        <dbReference type="EMBL" id="MED6161297.1"/>
    </source>
</evidence>
<reference evidence="1 2" key="1">
    <citation type="journal article" date="2023" name="Plants (Basel)">
        <title>Bridging the Gap: Combining Genomics and Transcriptomics Approaches to Understand Stylosanthes scabra, an Orphan Legume from the Brazilian Caatinga.</title>
        <authorList>
            <person name="Ferreira-Neto J.R.C."/>
            <person name="da Silva M.D."/>
            <person name="Binneck E."/>
            <person name="de Melo N.F."/>
            <person name="da Silva R.H."/>
            <person name="de Melo A.L.T.M."/>
            <person name="Pandolfi V."/>
            <person name="Bustamante F.O."/>
            <person name="Brasileiro-Vidal A.C."/>
            <person name="Benko-Iseppon A.M."/>
        </authorList>
    </citation>
    <scope>NUCLEOTIDE SEQUENCE [LARGE SCALE GENOMIC DNA]</scope>
    <source>
        <tissue evidence="1">Leaves</tissue>
    </source>
</reference>
<comment type="caution">
    <text evidence="1">The sequence shown here is derived from an EMBL/GenBank/DDBJ whole genome shotgun (WGS) entry which is preliminary data.</text>
</comment>
<protein>
    <submittedName>
        <fullName evidence="1">Uncharacterized protein</fullName>
    </submittedName>
</protein>
<name>A0ABU6UJ09_9FABA</name>
<dbReference type="Proteomes" id="UP001341840">
    <property type="component" value="Unassembled WGS sequence"/>
</dbReference>
<keyword evidence="2" id="KW-1185">Reference proteome</keyword>